<dbReference type="Proteomes" id="UP000033649">
    <property type="component" value="Unassembled WGS sequence"/>
</dbReference>
<accession>A0A0F5FJX6</accession>
<dbReference type="STRING" id="429727.VE26_02200"/>
<dbReference type="OrthoDB" id="9794564at2"/>
<dbReference type="PATRIC" id="fig|429727.3.peg.463"/>
<dbReference type="Gene3D" id="2.40.30.100">
    <property type="entry name" value="AF2212/PG0164-like"/>
    <property type="match status" value="1"/>
</dbReference>
<evidence type="ECO:0000313" key="1">
    <source>
        <dbReference type="EMBL" id="KKB08885.1"/>
    </source>
</evidence>
<organism evidence="1 2">
    <name type="scientific">Devosia chinhatensis</name>
    <dbReference type="NCBI Taxonomy" id="429727"/>
    <lineage>
        <taxon>Bacteria</taxon>
        <taxon>Pseudomonadati</taxon>
        <taxon>Pseudomonadota</taxon>
        <taxon>Alphaproteobacteria</taxon>
        <taxon>Hyphomicrobiales</taxon>
        <taxon>Devosiaceae</taxon>
        <taxon>Devosia</taxon>
    </lineage>
</organism>
<gene>
    <name evidence="1" type="ORF">VE26_02200</name>
</gene>
<name>A0A0F5FJX6_9HYPH</name>
<comment type="caution">
    <text evidence="1">The sequence shown here is derived from an EMBL/GenBank/DDBJ whole genome shotgun (WGS) entry which is preliminary data.</text>
</comment>
<keyword evidence="2" id="KW-1185">Reference proteome</keyword>
<dbReference type="SUPFAM" id="SSF141694">
    <property type="entry name" value="AF2212/PG0164-like"/>
    <property type="match status" value="1"/>
</dbReference>
<evidence type="ECO:0000313" key="2">
    <source>
        <dbReference type="Proteomes" id="UP000033649"/>
    </source>
</evidence>
<dbReference type="InterPro" id="IPR037079">
    <property type="entry name" value="AF2212/PG0164-like_sf"/>
</dbReference>
<evidence type="ECO:0008006" key="3">
    <source>
        <dbReference type="Google" id="ProtNLM"/>
    </source>
</evidence>
<dbReference type="AlphaFoldDB" id="A0A0F5FJX6"/>
<dbReference type="Pfam" id="PF13376">
    <property type="entry name" value="OmdA"/>
    <property type="match status" value="1"/>
</dbReference>
<protein>
    <recommendedName>
        <fullName evidence="3">DUF1905 domain-containing protein</fullName>
    </recommendedName>
</protein>
<dbReference type="EMBL" id="JZEY01000054">
    <property type="protein sequence ID" value="KKB08885.1"/>
    <property type="molecule type" value="Genomic_DNA"/>
</dbReference>
<reference evidence="1 2" key="1">
    <citation type="submission" date="2015-03" db="EMBL/GenBank/DDBJ databases">
        <authorList>
            <person name="Hassan Y."/>
            <person name="Lepp D."/>
            <person name="Li X.-Z."/>
            <person name="Zhou T."/>
        </authorList>
    </citation>
    <scope>NUCLEOTIDE SEQUENCE [LARGE SCALE GENOMIC DNA]</scope>
    <source>
        <strain evidence="1 2">IPL18</strain>
    </source>
</reference>
<sequence>MSFYAFDFQGVVDTLDYEKYLHSVIYLPVAIANQLPLAAHPRLRVEGEINDYPFSGAFIPSSQGHHLILGSARLKAMGLKVGMPVELRFNIADQDCVDVPEELLGTLSGDKAAQQAWDALTPGKRRGLAHFVGSAKTGATRDKRAMEIALGLTGKPGGKLSMQAHRTTRL</sequence>
<proteinExistence type="predicted"/>
<dbReference type="RefSeq" id="WP_046103574.1">
    <property type="nucleotide sequence ID" value="NZ_JZEY01000054.1"/>
</dbReference>